<dbReference type="RefSeq" id="XP_049146299.1">
    <property type="nucleotide sequence ID" value="XM_049289154.1"/>
</dbReference>
<evidence type="ECO:0000313" key="2">
    <source>
        <dbReference type="Proteomes" id="UP000830671"/>
    </source>
</evidence>
<gene>
    <name evidence="1" type="ORF">CLUP02_10178</name>
</gene>
<dbReference type="AlphaFoldDB" id="A0A9Q8WJ43"/>
<proteinExistence type="predicted"/>
<evidence type="ECO:0000313" key="1">
    <source>
        <dbReference type="EMBL" id="UQC84682.1"/>
    </source>
</evidence>
<sequence>MQVTRTCGAQLGSWITNGNPQPPTQPRSITLHRASPASYATWAQTRLMSASWMNVGGMFSRHFVTHEPLFPLLASSAPRSRLVPPPGHYAGLGGGDPRFFRLWSFPTPLLSVSSCTMRARITSIIEVHVSGDPRRLLASPTLIPCESEAKLAVEALTYEEVFCLPEGIRLSYRGRKLRHQKVSYAPVYSYFCVPISVSLYTRLRSASRKDPPCDYSEFLSQETELDDDKRTLWFVGVVSRLVLLNTDNVRDATTASTEGSVHHASRRPDDHLYHLSLEKHCSTHYQQRPSTLNWNQPFTTRAKDPSSVLSKDFVIRNQTAPPIF</sequence>
<protein>
    <submittedName>
        <fullName evidence="1">Uncharacterized protein</fullName>
    </submittedName>
</protein>
<accession>A0A9Q8WJ43</accession>
<dbReference type="EMBL" id="CP019477">
    <property type="protein sequence ID" value="UQC84682.1"/>
    <property type="molecule type" value="Genomic_DNA"/>
</dbReference>
<keyword evidence="2" id="KW-1185">Reference proteome</keyword>
<name>A0A9Q8WJ43_9PEZI</name>
<dbReference type="Proteomes" id="UP000830671">
    <property type="component" value="Chromosome 5"/>
</dbReference>
<reference evidence="1" key="1">
    <citation type="journal article" date="2021" name="Mol. Plant Microbe Interact.">
        <title>Complete Genome Sequence of the Plant-Pathogenic Fungus Colletotrichum lupini.</title>
        <authorList>
            <person name="Baroncelli R."/>
            <person name="Pensec F."/>
            <person name="Da Lio D."/>
            <person name="Boufleur T."/>
            <person name="Vicente I."/>
            <person name="Sarrocco S."/>
            <person name="Picot A."/>
            <person name="Baraldi E."/>
            <person name="Sukno S."/>
            <person name="Thon M."/>
            <person name="Le Floch G."/>
        </authorList>
    </citation>
    <scope>NUCLEOTIDE SEQUENCE</scope>
    <source>
        <strain evidence="1">IMI 504893</strain>
    </source>
</reference>
<dbReference type="GeneID" id="73344164"/>
<dbReference type="KEGG" id="clup:CLUP02_10178"/>
<organism evidence="1 2">
    <name type="scientific">Colletotrichum lupini</name>
    <dbReference type="NCBI Taxonomy" id="145971"/>
    <lineage>
        <taxon>Eukaryota</taxon>
        <taxon>Fungi</taxon>
        <taxon>Dikarya</taxon>
        <taxon>Ascomycota</taxon>
        <taxon>Pezizomycotina</taxon>
        <taxon>Sordariomycetes</taxon>
        <taxon>Hypocreomycetidae</taxon>
        <taxon>Glomerellales</taxon>
        <taxon>Glomerellaceae</taxon>
        <taxon>Colletotrichum</taxon>
        <taxon>Colletotrichum acutatum species complex</taxon>
    </lineage>
</organism>